<keyword evidence="1" id="KW-0235">DNA replication</keyword>
<dbReference type="Proteomes" id="UP000515243">
    <property type="component" value="Chromosome 1"/>
</dbReference>
<dbReference type="InterPro" id="IPR036869">
    <property type="entry name" value="J_dom_sf"/>
</dbReference>
<dbReference type="Gene3D" id="1.25.40.10">
    <property type="entry name" value="Tetratricopeptide repeat domain"/>
    <property type="match status" value="1"/>
</dbReference>
<dbReference type="EMBL" id="CP040626">
    <property type="protein sequence ID" value="QMW91648.1"/>
    <property type="molecule type" value="Genomic_DNA"/>
</dbReference>
<reference evidence="6 8" key="2">
    <citation type="submission" date="2019-05" db="EMBL/GenBank/DDBJ databases">
        <authorList>
            <person name="Schori C."/>
            <person name="Ahrens C."/>
        </authorList>
    </citation>
    <scope>NUCLEOTIDE SEQUENCE [LARGE SCALE GENOMIC DNA]</scope>
    <source>
        <strain evidence="6 8">DSM 10702</strain>
    </source>
</reference>
<dbReference type="RefSeq" id="WP_002580860.1">
    <property type="nucleotide sequence ID" value="NZ_AP019716.1"/>
</dbReference>
<dbReference type="AlphaFoldDB" id="A0A0A6SAU3"/>
<dbReference type="InterPro" id="IPR050817">
    <property type="entry name" value="DjlA_DnaK_co-chaperone"/>
</dbReference>
<dbReference type="Proteomes" id="UP000238081">
    <property type="component" value="Unassembled WGS sequence"/>
</dbReference>
<dbReference type="KEGG" id="cbut:ATN24_13395"/>
<evidence type="ECO:0000256" key="3">
    <source>
        <dbReference type="SAM" id="MobiDB-lite"/>
    </source>
</evidence>
<dbReference type="PRINTS" id="PR00625">
    <property type="entry name" value="JDOMAIN"/>
</dbReference>
<feature type="compositionally biased region" description="Low complexity" evidence="3">
    <location>
        <begin position="64"/>
        <end position="81"/>
    </location>
</feature>
<name>A0A0A6SAU3_CLOBU</name>
<reference evidence="5 7" key="1">
    <citation type="submission" date="2016-01" db="EMBL/GenBank/DDBJ databases">
        <title>Characterization of the Clostridium difficile lineages that are prevalent in Hong Kong and China.</title>
        <authorList>
            <person name="Kwok J.S.-L."/>
            <person name="Lam W.-Y."/>
            <person name="Ip M."/>
            <person name="Chan T.-F."/>
            <person name="Hawkey P.M."/>
            <person name="Tsui S.K.-W."/>
        </authorList>
    </citation>
    <scope>NUCLEOTIDE SEQUENCE [LARGE SCALE GENOMIC DNA]</scope>
    <source>
        <strain evidence="5 7">300064</strain>
    </source>
</reference>
<dbReference type="SUPFAM" id="SSF46565">
    <property type="entry name" value="Chaperone J-domain"/>
    <property type="match status" value="1"/>
</dbReference>
<gene>
    <name evidence="5" type="ORF">AWN73_19225</name>
    <name evidence="6" type="ORF">FF104_11915</name>
</gene>
<evidence type="ECO:0000313" key="5">
    <source>
        <dbReference type="EMBL" id="PPV12365.1"/>
    </source>
</evidence>
<dbReference type="PANTHER" id="PTHR24074">
    <property type="entry name" value="CO-CHAPERONE PROTEIN DJLA"/>
    <property type="match status" value="1"/>
</dbReference>
<accession>A0A0A6SAU3</accession>
<evidence type="ECO:0000256" key="2">
    <source>
        <dbReference type="PROSITE-ProRule" id="PRU00339"/>
    </source>
</evidence>
<evidence type="ECO:0000256" key="1">
    <source>
        <dbReference type="ARBA" id="ARBA00022705"/>
    </source>
</evidence>
<evidence type="ECO:0000313" key="7">
    <source>
        <dbReference type="Proteomes" id="UP000238081"/>
    </source>
</evidence>
<dbReference type="EMBL" id="LRDH01000149">
    <property type="protein sequence ID" value="PPV12365.1"/>
    <property type="molecule type" value="Genomic_DNA"/>
</dbReference>
<protein>
    <submittedName>
        <fullName evidence="6">J domain-containing protein</fullName>
    </submittedName>
    <submittedName>
        <fullName evidence="5">Molecular chaperone DnaJ</fullName>
    </submittedName>
</protein>
<keyword evidence="2" id="KW-0802">TPR repeat</keyword>
<dbReference type="GeneID" id="92944884"/>
<dbReference type="GO" id="GO:0006260">
    <property type="term" value="P:DNA replication"/>
    <property type="evidence" value="ECO:0007669"/>
    <property type="project" value="UniProtKB-KW"/>
</dbReference>
<sequence length="208" mass="24132">MNPYEILGVNPGASQDEIKSAYRKLIKKYHPDQYGDNPLKELAQDKLIEINKAYEMLTKDSGKSNNYNNNTSSSWNSNSSNNYSNNTFNDFQDVRRMIQNRNFANAEQRLNSINNRNAEWHFLYGVVMYNKNWYDSALDHINTAVSMDPNNFEYRQTLNSLRQRGNNFSNQYYRTTRTNNNDACDCCINLWCLDTLCECTGGDLIGCC</sequence>
<evidence type="ECO:0000313" key="6">
    <source>
        <dbReference type="EMBL" id="QMW91648.1"/>
    </source>
</evidence>
<dbReference type="InterPro" id="IPR001623">
    <property type="entry name" value="DnaJ_domain"/>
</dbReference>
<dbReference type="SMART" id="SM00271">
    <property type="entry name" value="DnaJ"/>
    <property type="match status" value="1"/>
</dbReference>
<dbReference type="InterPro" id="IPR011990">
    <property type="entry name" value="TPR-like_helical_dom_sf"/>
</dbReference>
<feature type="repeat" description="TPR" evidence="2">
    <location>
        <begin position="118"/>
        <end position="151"/>
    </location>
</feature>
<proteinExistence type="predicted"/>
<evidence type="ECO:0000259" key="4">
    <source>
        <dbReference type="PROSITE" id="PS50076"/>
    </source>
</evidence>
<dbReference type="CDD" id="cd06257">
    <property type="entry name" value="DnaJ"/>
    <property type="match status" value="1"/>
</dbReference>
<dbReference type="PROSITE" id="PS50076">
    <property type="entry name" value="DNAJ_2"/>
    <property type="match status" value="1"/>
</dbReference>
<dbReference type="PROSITE" id="PS50005">
    <property type="entry name" value="TPR"/>
    <property type="match status" value="1"/>
</dbReference>
<organism evidence="5 7">
    <name type="scientific">Clostridium butyricum</name>
    <dbReference type="NCBI Taxonomy" id="1492"/>
    <lineage>
        <taxon>Bacteria</taxon>
        <taxon>Bacillati</taxon>
        <taxon>Bacillota</taxon>
        <taxon>Clostridia</taxon>
        <taxon>Eubacteriales</taxon>
        <taxon>Clostridiaceae</taxon>
        <taxon>Clostridium</taxon>
    </lineage>
</organism>
<evidence type="ECO:0000313" key="8">
    <source>
        <dbReference type="Proteomes" id="UP000515243"/>
    </source>
</evidence>
<dbReference type="SUPFAM" id="SSF48452">
    <property type="entry name" value="TPR-like"/>
    <property type="match status" value="1"/>
</dbReference>
<dbReference type="Pfam" id="PF00226">
    <property type="entry name" value="DnaJ"/>
    <property type="match status" value="1"/>
</dbReference>
<dbReference type="InterPro" id="IPR019734">
    <property type="entry name" value="TPR_rpt"/>
</dbReference>
<dbReference type="Gene3D" id="1.10.287.110">
    <property type="entry name" value="DnaJ domain"/>
    <property type="match status" value="1"/>
</dbReference>
<dbReference type="OrthoDB" id="9779889at2"/>
<feature type="region of interest" description="Disordered" evidence="3">
    <location>
        <begin position="60"/>
        <end position="81"/>
    </location>
</feature>
<feature type="domain" description="J" evidence="4">
    <location>
        <begin position="2"/>
        <end position="71"/>
    </location>
</feature>